<dbReference type="InterPro" id="IPR008775">
    <property type="entry name" value="Phytyl_CoA_dOase-like"/>
</dbReference>
<evidence type="ECO:0000256" key="2">
    <source>
        <dbReference type="SAM" id="MobiDB-lite"/>
    </source>
</evidence>
<dbReference type="Pfam" id="PF05721">
    <property type="entry name" value="PhyH"/>
    <property type="match status" value="1"/>
</dbReference>
<dbReference type="GO" id="GO:0005506">
    <property type="term" value="F:iron ion binding"/>
    <property type="evidence" value="ECO:0007669"/>
    <property type="project" value="UniProtKB-ARBA"/>
</dbReference>
<protein>
    <submittedName>
        <fullName evidence="3">L-proline 4-hydroxylase</fullName>
    </submittedName>
</protein>
<dbReference type="HOGENOM" id="CLU_048953_5_0_6"/>
<name>A4BHS7_9GAMM</name>
<evidence type="ECO:0000313" key="3">
    <source>
        <dbReference type="EMBL" id="EAR08332.1"/>
    </source>
</evidence>
<reference evidence="3 4" key="1">
    <citation type="submission" date="2006-02" db="EMBL/GenBank/DDBJ databases">
        <authorList>
            <person name="Pinhassi J."/>
            <person name="Pedros-Alio C."/>
            <person name="Ferriera S."/>
            <person name="Johnson J."/>
            <person name="Kravitz S."/>
            <person name="Halpern A."/>
            <person name="Remington K."/>
            <person name="Beeson K."/>
            <person name="Tran B."/>
            <person name="Rogers Y.-H."/>
            <person name="Friedman R."/>
            <person name="Venter J.C."/>
        </authorList>
    </citation>
    <scope>NUCLEOTIDE SEQUENCE [LARGE SCALE GENOMIC DNA]</scope>
    <source>
        <strain evidence="3 4">MED297</strain>
    </source>
</reference>
<keyword evidence="4" id="KW-1185">Reference proteome</keyword>
<dbReference type="EMBL" id="AAOE01000022">
    <property type="protein sequence ID" value="EAR08332.1"/>
    <property type="molecule type" value="Genomic_DNA"/>
</dbReference>
<sequence length="331" mass="37856">MSLFKRRVQTRLADCSAYRAANWTNNEWEDNIMTTAQDIYPSRVGKNETIMDRQDPVVYDTHIPDSPHALSQQDLEFFNDNGYLIIPDYMTDHVDDINAEALRLKQALRGREELVLEPDSDDLRSIFALHNFSNDIDQLSRSPKILEPVQQLLGSQAYLMQSRLNIKPAYKGKSFPWHSDFETWHVEDGMPRMRAVTAWIMLTENNEHNGPLYVVPGSHKKYVSCEGTTEVDNHKRSLRKQIAGVPRPDSIDSLVKEQGITGIYGKPGTLVIHDCNLLHGSPDNLSPWSREILMFVYNSIENEVQAPYSGLKRRPDYLSCPHPQPLTPTSH</sequence>
<gene>
    <name evidence="3" type="ORF">MED297_09336</name>
</gene>
<dbReference type="PANTHER" id="PTHR20883">
    <property type="entry name" value="PHYTANOYL-COA DIOXYGENASE DOMAIN CONTAINING 1"/>
    <property type="match status" value="1"/>
</dbReference>
<dbReference type="PANTHER" id="PTHR20883:SF48">
    <property type="entry name" value="ECTOINE DIOXYGENASE"/>
    <property type="match status" value="1"/>
</dbReference>
<evidence type="ECO:0000313" key="4">
    <source>
        <dbReference type="Proteomes" id="UP000005953"/>
    </source>
</evidence>
<comment type="caution">
    <text evidence="3">The sequence shown here is derived from an EMBL/GenBank/DDBJ whole genome shotgun (WGS) entry which is preliminary data.</text>
</comment>
<dbReference type="Gene3D" id="2.60.120.620">
    <property type="entry name" value="q2cbj1_9rhob like domain"/>
    <property type="match status" value="1"/>
</dbReference>
<feature type="region of interest" description="Disordered" evidence="2">
    <location>
        <begin position="312"/>
        <end position="331"/>
    </location>
</feature>
<accession>A4BHS7</accession>
<comment type="cofactor">
    <cofactor evidence="1">
        <name>Fe(2+)</name>
        <dbReference type="ChEBI" id="CHEBI:29033"/>
    </cofactor>
</comment>
<dbReference type="AlphaFoldDB" id="A4BHS7"/>
<evidence type="ECO:0000256" key="1">
    <source>
        <dbReference type="ARBA" id="ARBA00001954"/>
    </source>
</evidence>
<dbReference type="SUPFAM" id="SSF51197">
    <property type="entry name" value="Clavaminate synthase-like"/>
    <property type="match status" value="1"/>
</dbReference>
<proteinExistence type="predicted"/>
<dbReference type="GO" id="GO:0016706">
    <property type="term" value="F:2-oxoglutarate-dependent dioxygenase activity"/>
    <property type="evidence" value="ECO:0007669"/>
    <property type="project" value="UniProtKB-ARBA"/>
</dbReference>
<feature type="compositionally biased region" description="Pro residues" evidence="2">
    <location>
        <begin position="322"/>
        <end position="331"/>
    </location>
</feature>
<organism evidence="3 4">
    <name type="scientific">Reinekea blandensis MED297</name>
    <dbReference type="NCBI Taxonomy" id="314283"/>
    <lineage>
        <taxon>Bacteria</taxon>
        <taxon>Pseudomonadati</taxon>
        <taxon>Pseudomonadota</taxon>
        <taxon>Gammaproteobacteria</taxon>
        <taxon>Oceanospirillales</taxon>
        <taxon>Saccharospirillaceae</taxon>
        <taxon>Reinekea</taxon>
    </lineage>
</organism>
<dbReference type="STRING" id="314283.MED297_09336"/>
<dbReference type="Proteomes" id="UP000005953">
    <property type="component" value="Unassembled WGS sequence"/>
</dbReference>